<dbReference type="Gene3D" id="2.130.10.30">
    <property type="entry name" value="Regulator of chromosome condensation 1/beta-lactamase-inhibitor protein II"/>
    <property type="match status" value="2"/>
</dbReference>
<proteinExistence type="predicted"/>
<dbReference type="EMBL" id="CAUJNA010003766">
    <property type="protein sequence ID" value="CAJ1409379.1"/>
    <property type="molecule type" value="Genomic_DNA"/>
</dbReference>
<dbReference type="PANTHER" id="PTHR45982:SF1">
    <property type="entry name" value="REGULATOR OF CHROMOSOME CONDENSATION"/>
    <property type="match status" value="1"/>
</dbReference>
<gene>
    <name evidence="1" type="ORF">EVOR1521_LOCUS30491</name>
</gene>
<comment type="caution">
    <text evidence="1">The sequence shown here is derived from an EMBL/GenBank/DDBJ whole genome shotgun (WGS) entry which is preliminary data.</text>
</comment>
<dbReference type="SUPFAM" id="SSF50985">
    <property type="entry name" value="RCC1/BLIP-II"/>
    <property type="match status" value="1"/>
</dbReference>
<sequence>MAEVLGAPTLVHVALLSGRSVALVPKAAETLRELRLRAEQELQLGLDVLLGPEGQALPEDSSLEALGLGHLVAVARQARLCSGRCSQAFALIRADGSVATWGLAKGGGDSHAVWLRQVRQICASAAAFAALRQDGRVVTWGRPKYGGHSLHVWGQLHDVRRLAATCGAFAALRSSGQVVAWGSTRHGAPSRGGGLVAEEVVDLVGANTAFAALQADGTVVTWPRQRSSGLRLRPPLWACFDSFAALDDRGEMVVFDSLAREQARVPDVAKVAASAEGFCFLLKDGSVVSADGEVHSFPSPLRELCASGYAFAGIGEDGAVRAWGDPAFGGDCSAVQEQLKDVQVLVATDGAFAALRCDGVVVAWGDAAKGGDCGGAQLTDICQLCASSLAFAALRDDGRVISWGNLRGGEPPAGLRG</sequence>
<dbReference type="PANTHER" id="PTHR45982">
    <property type="entry name" value="REGULATOR OF CHROMOSOME CONDENSATION"/>
    <property type="match status" value="1"/>
</dbReference>
<evidence type="ECO:0000313" key="1">
    <source>
        <dbReference type="EMBL" id="CAJ1409379.1"/>
    </source>
</evidence>
<keyword evidence="2" id="KW-1185">Reference proteome</keyword>
<dbReference type="AlphaFoldDB" id="A0AA36JPI3"/>
<dbReference type="InterPro" id="IPR051553">
    <property type="entry name" value="Ran_GTPase-activating"/>
</dbReference>
<protein>
    <submittedName>
        <fullName evidence="1">Uncharacterized protein</fullName>
    </submittedName>
</protein>
<accession>A0AA36JPI3</accession>
<dbReference type="InterPro" id="IPR009091">
    <property type="entry name" value="RCC1/BLIP-II"/>
</dbReference>
<reference evidence="1" key="1">
    <citation type="submission" date="2023-08" db="EMBL/GenBank/DDBJ databases">
        <authorList>
            <person name="Chen Y."/>
            <person name="Shah S."/>
            <person name="Dougan E. K."/>
            <person name="Thang M."/>
            <person name="Chan C."/>
        </authorList>
    </citation>
    <scope>NUCLEOTIDE SEQUENCE</scope>
</reference>
<evidence type="ECO:0000313" key="2">
    <source>
        <dbReference type="Proteomes" id="UP001178507"/>
    </source>
</evidence>
<name>A0AA36JPI3_9DINO</name>
<organism evidence="1 2">
    <name type="scientific">Effrenium voratum</name>
    <dbReference type="NCBI Taxonomy" id="2562239"/>
    <lineage>
        <taxon>Eukaryota</taxon>
        <taxon>Sar</taxon>
        <taxon>Alveolata</taxon>
        <taxon>Dinophyceae</taxon>
        <taxon>Suessiales</taxon>
        <taxon>Symbiodiniaceae</taxon>
        <taxon>Effrenium</taxon>
    </lineage>
</organism>
<dbReference type="Proteomes" id="UP001178507">
    <property type="component" value="Unassembled WGS sequence"/>
</dbReference>